<feature type="compositionally biased region" description="Pro residues" evidence="1">
    <location>
        <begin position="180"/>
        <end position="190"/>
    </location>
</feature>
<dbReference type="AlphaFoldDB" id="A0A8J2QZ09"/>
<dbReference type="GO" id="GO:0007030">
    <property type="term" value="P:Golgi organization"/>
    <property type="evidence" value="ECO:0007669"/>
    <property type="project" value="TreeGrafter"/>
</dbReference>
<organism evidence="2 3">
    <name type="scientific">Danaus chrysippus</name>
    <name type="common">African queen</name>
    <dbReference type="NCBI Taxonomy" id="151541"/>
    <lineage>
        <taxon>Eukaryota</taxon>
        <taxon>Metazoa</taxon>
        <taxon>Ecdysozoa</taxon>
        <taxon>Arthropoda</taxon>
        <taxon>Hexapoda</taxon>
        <taxon>Insecta</taxon>
        <taxon>Pterygota</taxon>
        <taxon>Neoptera</taxon>
        <taxon>Endopterygota</taxon>
        <taxon>Lepidoptera</taxon>
        <taxon>Glossata</taxon>
        <taxon>Ditrysia</taxon>
        <taxon>Papilionoidea</taxon>
        <taxon>Nymphalidae</taxon>
        <taxon>Danainae</taxon>
        <taxon>Danaini</taxon>
        <taxon>Danaina</taxon>
        <taxon>Danaus</taxon>
        <taxon>Anosia</taxon>
    </lineage>
</organism>
<gene>
    <name evidence="2" type="ORF">DCHRY22_LOCUS11249</name>
</gene>
<evidence type="ECO:0000256" key="1">
    <source>
        <dbReference type="SAM" id="MobiDB-lite"/>
    </source>
</evidence>
<feature type="compositionally biased region" description="Basic and acidic residues" evidence="1">
    <location>
        <begin position="48"/>
        <end position="57"/>
    </location>
</feature>
<dbReference type="GO" id="GO:0070971">
    <property type="term" value="C:endoplasmic reticulum exit site"/>
    <property type="evidence" value="ECO:0007669"/>
    <property type="project" value="TreeGrafter"/>
</dbReference>
<dbReference type="PANTHER" id="PTHR13402:SF6">
    <property type="entry name" value="SECRETORY 16, ISOFORM I"/>
    <property type="match status" value="1"/>
</dbReference>
<keyword evidence="3" id="KW-1185">Reference proteome</keyword>
<feature type="compositionally biased region" description="Low complexity" evidence="1">
    <location>
        <begin position="120"/>
        <end position="138"/>
    </location>
</feature>
<accession>A0A8J2QZ09</accession>
<sequence>MPGATRSPALDHDGEMPSQMQSQTERDSESPKPSSKDGKTSDGGSGGREGKGADKKGAGGGGWLSGVLSKLALRPPNQMILPDDKNPTIVWDEENKCWRDTASGDSGEASRPPPPPPTGPLLAAAGPPGALASPALVSSTPLASPSANMLRMQKGRHIKKSYVDVLNPGGATAAPAAALAPPPPPAPGAPPSYFIPAPVPHQRRPVHVLVSLPRSSPPPPPSWTPPLVEGGIFDPAQIAEDDYRSGI</sequence>
<reference evidence="2" key="1">
    <citation type="submission" date="2021-09" db="EMBL/GenBank/DDBJ databases">
        <authorList>
            <person name="Martin H S."/>
        </authorList>
    </citation>
    <scope>NUCLEOTIDE SEQUENCE</scope>
</reference>
<name>A0A8J2QZ09_9NEOP</name>
<feature type="region of interest" description="Disordered" evidence="1">
    <location>
        <begin position="169"/>
        <end position="197"/>
    </location>
</feature>
<feature type="compositionally biased region" description="Basic and acidic residues" evidence="1">
    <location>
        <begin position="24"/>
        <end position="40"/>
    </location>
</feature>
<feature type="region of interest" description="Disordered" evidence="1">
    <location>
        <begin position="210"/>
        <end position="235"/>
    </location>
</feature>
<dbReference type="GO" id="GO:0070973">
    <property type="term" value="P:protein localization to endoplasmic reticulum exit site"/>
    <property type="evidence" value="ECO:0007669"/>
    <property type="project" value="TreeGrafter"/>
</dbReference>
<dbReference type="PANTHER" id="PTHR13402">
    <property type="entry name" value="RGPR-RELATED"/>
    <property type="match status" value="1"/>
</dbReference>
<comment type="caution">
    <text evidence="2">The sequence shown here is derived from an EMBL/GenBank/DDBJ whole genome shotgun (WGS) entry which is preliminary data.</text>
</comment>
<feature type="compositionally biased region" description="Pro residues" evidence="1">
    <location>
        <begin position="215"/>
        <end position="224"/>
    </location>
</feature>
<feature type="compositionally biased region" description="Low complexity" evidence="1">
    <location>
        <begin position="169"/>
        <end position="179"/>
    </location>
</feature>
<evidence type="ECO:0000313" key="3">
    <source>
        <dbReference type="Proteomes" id="UP000789524"/>
    </source>
</evidence>
<dbReference type="GO" id="GO:0012507">
    <property type="term" value="C:ER to Golgi transport vesicle membrane"/>
    <property type="evidence" value="ECO:0007669"/>
    <property type="project" value="TreeGrafter"/>
</dbReference>
<feature type="region of interest" description="Disordered" evidence="1">
    <location>
        <begin position="1"/>
        <end position="142"/>
    </location>
</feature>
<protein>
    <submittedName>
        <fullName evidence="2">(African queen) hypothetical protein</fullName>
    </submittedName>
</protein>
<dbReference type="OrthoDB" id="8918678at2759"/>
<proteinExistence type="predicted"/>
<dbReference type="EMBL" id="CAKASE010000074">
    <property type="protein sequence ID" value="CAG9575327.1"/>
    <property type="molecule type" value="Genomic_DNA"/>
</dbReference>
<dbReference type="Proteomes" id="UP000789524">
    <property type="component" value="Unassembled WGS sequence"/>
</dbReference>
<evidence type="ECO:0000313" key="2">
    <source>
        <dbReference type="EMBL" id="CAG9575327.1"/>
    </source>
</evidence>